<evidence type="ECO:0008006" key="4">
    <source>
        <dbReference type="Google" id="ProtNLM"/>
    </source>
</evidence>
<dbReference type="EMBL" id="AAGGXD010000052">
    <property type="protein sequence ID" value="EBN8301908.1"/>
    <property type="molecule type" value="Genomic_DNA"/>
</dbReference>
<organism evidence="1">
    <name type="scientific">Salmonella enterica</name>
    <name type="common">Salmonella choleraesuis</name>
    <dbReference type="NCBI Taxonomy" id="28901"/>
    <lineage>
        <taxon>Bacteria</taxon>
        <taxon>Pseudomonadati</taxon>
        <taxon>Pseudomonadota</taxon>
        <taxon>Gammaproteobacteria</taxon>
        <taxon>Enterobacterales</taxon>
        <taxon>Enterobacteriaceae</taxon>
        <taxon>Salmonella</taxon>
    </lineage>
</organism>
<dbReference type="EMBL" id="AAGDBY010000006">
    <property type="protein sequence ID" value="EBM5891486.1"/>
    <property type="molecule type" value="Genomic_DNA"/>
</dbReference>
<reference evidence="1" key="1">
    <citation type="submission" date="2018-08" db="EMBL/GenBank/DDBJ databases">
        <authorList>
            <consortium name="PulseNet: The National Subtyping Network for Foodborne Disease Surveillance"/>
            <person name="Tarr C.L."/>
            <person name="Trees E."/>
            <person name="Katz L.S."/>
            <person name="Carleton-Romer H.A."/>
            <person name="Stroika S."/>
            <person name="Kucerova Z."/>
            <person name="Roache K.F."/>
            <person name="Sabol A.L."/>
            <person name="Besser J."/>
            <person name="Gerner-Smidt P."/>
        </authorList>
    </citation>
    <scope>NUCLEOTIDE SEQUENCE</scope>
    <source>
        <strain evidence="3">2013K-0359</strain>
        <strain evidence="1">PNUSAS049162</strain>
        <strain evidence="2">PNUSAS050161</strain>
    </source>
</reference>
<protein>
    <recommendedName>
        <fullName evidence="4">SH3 domain-containing protein</fullName>
    </recommendedName>
</protein>
<evidence type="ECO:0000313" key="1">
    <source>
        <dbReference type="EMBL" id="EBM5891486.1"/>
    </source>
</evidence>
<accession>A0A5T6MW80</accession>
<evidence type="ECO:0000313" key="2">
    <source>
        <dbReference type="EMBL" id="EBN8301908.1"/>
    </source>
</evidence>
<proteinExistence type="predicted"/>
<comment type="caution">
    <text evidence="1">The sequence shown here is derived from an EMBL/GenBank/DDBJ whole genome shotgun (WGS) entry which is preliminary data.</text>
</comment>
<name>A0A5T6MW80_SALER</name>
<evidence type="ECO:0000313" key="3">
    <source>
        <dbReference type="EMBL" id="ECZ8068580.1"/>
    </source>
</evidence>
<dbReference type="EMBL" id="AALHWI010000010">
    <property type="protein sequence ID" value="ECZ8068580.1"/>
    <property type="molecule type" value="Genomic_DNA"/>
</dbReference>
<dbReference type="AlphaFoldDB" id="A0A5T6MW80"/>
<sequence length="170" mass="18994">MSNGCIVSDWDGEACGYTWTEGKDVLTSSEEVGADIFDFNSMRPSIIKMKDKLSSLDARGASNLLRCDAPSIENIDKYQQLARENKSNKKIALDAILSFLHSRKEESSVIERASLFAAPNNSSQTKNYLIPGDKIKVIQYSSDRKWVNVGYINPKNIPLITWIKSDTIAQ</sequence>
<gene>
    <name evidence="2" type="ORF">D1D77_20320</name>
    <name evidence="1" type="ORF">D1E52_09030</name>
    <name evidence="3" type="ORF">NE17_14845</name>
</gene>